<dbReference type="AlphaFoldDB" id="A0A7T8H040"/>
<name>A0A7T8H040_CALRO</name>
<protein>
    <submittedName>
        <fullName evidence="1">Uncharacterized protein</fullName>
    </submittedName>
</protein>
<sequence length="50" mass="5519">MSSSSTHLLDSDLVNEWSELLHHEQELISPPSRTLFPTIINLISSAMGPS</sequence>
<accession>A0A7T8H040</accession>
<proteinExistence type="predicted"/>
<reference evidence="2" key="1">
    <citation type="submission" date="2021-01" db="EMBL/GenBank/DDBJ databases">
        <title>Caligus Genome Assembly.</title>
        <authorList>
            <person name="Gallardo-Escarate C."/>
        </authorList>
    </citation>
    <scope>NUCLEOTIDE SEQUENCE [LARGE SCALE GENOMIC DNA]</scope>
</reference>
<keyword evidence="2" id="KW-1185">Reference proteome</keyword>
<dbReference type="EMBL" id="CP045899">
    <property type="protein sequence ID" value="QQP41053.1"/>
    <property type="molecule type" value="Genomic_DNA"/>
</dbReference>
<evidence type="ECO:0000313" key="2">
    <source>
        <dbReference type="Proteomes" id="UP000595437"/>
    </source>
</evidence>
<organism evidence="1 2">
    <name type="scientific">Caligus rogercresseyi</name>
    <name type="common">Sea louse</name>
    <dbReference type="NCBI Taxonomy" id="217165"/>
    <lineage>
        <taxon>Eukaryota</taxon>
        <taxon>Metazoa</taxon>
        <taxon>Ecdysozoa</taxon>
        <taxon>Arthropoda</taxon>
        <taxon>Crustacea</taxon>
        <taxon>Multicrustacea</taxon>
        <taxon>Hexanauplia</taxon>
        <taxon>Copepoda</taxon>
        <taxon>Siphonostomatoida</taxon>
        <taxon>Caligidae</taxon>
        <taxon>Caligus</taxon>
    </lineage>
</organism>
<gene>
    <name evidence="1" type="ORF">FKW44_015300</name>
</gene>
<evidence type="ECO:0000313" key="1">
    <source>
        <dbReference type="EMBL" id="QQP41053.1"/>
    </source>
</evidence>
<dbReference type="Proteomes" id="UP000595437">
    <property type="component" value="Chromosome 10"/>
</dbReference>